<evidence type="ECO:0000256" key="1">
    <source>
        <dbReference type="ARBA" id="ARBA00004236"/>
    </source>
</evidence>
<evidence type="ECO:0000256" key="6">
    <source>
        <dbReference type="SAM" id="Phobius"/>
    </source>
</evidence>
<proteinExistence type="inferred from homology"/>
<gene>
    <name evidence="7" type="ORF">OD459_07875</name>
</gene>
<dbReference type="GO" id="GO:0005886">
    <property type="term" value="C:plasma membrane"/>
    <property type="evidence" value="ECO:0007669"/>
    <property type="project" value="UniProtKB-SubCell"/>
</dbReference>
<dbReference type="PIRSF" id="PIRSF032178">
    <property type="entry name" value="UCP032178"/>
    <property type="match status" value="1"/>
</dbReference>
<accession>A0AA46SFR5</accession>
<dbReference type="EMBL" id="CP107027">
    <property type="protein sequence ID" value="UYG96938.1"/>
    <property type="molecule type" value="Genomic_DNA"/>
</dbReference>
<dbReference type="PANTHER" id="PTHR35791">
    <property type="entry name" value="UPF0754 MEMBRANE PROTEIN YHEB"/>
    <property type="match status" value="1"/>
</dbReference>
<dbReference type="PANTHER" id="PTHR35791:SF1">
    <property type="entry name" value="UPF0754 MEMBRANE PROTEIN YHEB"/>
    <property type="match status" value="1"/>
</dbReference>
<name>A0AA46SFR5_CYTFI</name>
<dbReference type="InterPro" id="IPR007383">
    <property type="entry name" value="DUF445"/>
</dbReference>
<feature type="transmembrane region" description="Helical" evidence="6">
    <location>
        <begin position="353"/>
        <end position="378"/>
    </location>
</feature>
<dbReference type="Pfam" id="PF04286">
    <property type="entry name" value="DUF445"/>
    <property type="match status" value="1"/>
</dbReference>
<keyword evidence="5 6" id="KW-0472">Membrane</keyword>
<dbReference type="Proteomes" id="UP001163104">
    <property type="component" value="Chromosome"/>
</dbReference>
<evidence type="ECO:0000313" key="8">
    <source>
        <dbReference type="Proteomes" id="UP001163104"/>
    </source>
</evidence>
<protein>
    <submittedName>
        <fullName evidence="7">DUF445 family protein</fullName>
    </submittedName>
</protein>
<dbReference type="RefSeq" id="WP_263599820.1">
    <property type="nucleotide sequence ID" value="NZ_CP107027.1"/>
</dbReference>
<sequence length="379" mass="43151">MEIAMTIILMMIIGALIGGFTNYLAIKMLFKPYNAVYIGKWKVPFTPGLIPKRRDEMADQMGKLVVNHLLTPESIKKKFINDQFLHDMTGIVQKEMETILQSEKSAEDILAAFGITDGQSKTEYRINLLIEQKYEKIISEYRGQPLKNVIPQGLLDKADEKIPAISSMILQKGVDYFSSIEGKMRIQRMADDFVRERSGVLSNMLQMFMGNINLADKIQPEIVRFLSNEGTADLITTLLQKEWRKILEMDASVIEEQLEKEQILSVLKNIAHRVINLENVFKKPISSFMNPYRTVLIEELAPKSVQMLSDWLSGKTEMVMERLRLAEIVREQVSNFSVERLEDMVFSIIKSELAMITNLGFLLGGIIGLVQGIIAILIN</sequence>
<comment type="similarity">
    <text evidence="2">Belongs to the UPF0754 family.</text>
</comment>
<evidence type="ECO:0000256" key="5">
    <source>
        <dbReference type="ARBA" id="ARBA00023136"/>
    </source>
</evidence>
<keyword evidence="4 6" id="KW-1133">Transmembrane helix</keyword>
<dbReference type="AlphaFoldDB" id="A0AA46SFR5"/>
<keyword evidence="3 6" id="KW-0812">Transmembrane</keyword>
<feature type="transmembrane region" description="Helical" evidence="6">
    <location>
        <begin position="6"/>
        <end position="25"/>
    </location>
</feature>
<evidence type="ECO:0000256" key="3">
    <source>
        <dbReference type="ARBA" id="ARBA00022692"/>
    </source>
</evidence>
<comment type="subcellular location">
    <subcellularLocation>
        <location evidence="1">Cell membrane</location>
    </subcellularLocation>
</comment>
<dbReference type="InterPro" id="IPR016991">
    <property type="entry name" value="UCP032178"/>
</dbReference>
<reference evidence="7" key="1">
    <citation type="submission" date="2022-10" db="EMBL/GenBank/DDBJ databases">
        <title>Mechanism of multi-heavy metal repair in Cytobacillus Firmus M7.</title>
        <authorList>
            <person name="Li X."/>
            <person name="Yu C."/>
        </authorList>
    </citation>
    <scope>NUCLEOTIDE SEQUENCE</scope>
    <source>
        <strain evidence="7">M7</strain>
    </source>
</reference>
<organism evidence="7 8">
    <name type="scientific">Cytobacillus firmus</name>
    <name type="common">Bacillus firmus</name>
    <dbReference type="NCBI Taxonomy" id="1399"/>
    <lineage>
        <taxon>Bacteria</taxon>
        <taxon>Bacillati</taxon>
        <taxon>Bacillota</taxon>
        <taxon>Bacilli</taxon>
        <taxon>Bacillales</taxon>
        <taxon>Bacillaceae</taxon>
        <taxon>Cytobacillus</taxon>
    </lineage>
</organism>
<evidence type="ECO:0000256" key="2">
    <source>
        <dbReference type="ARBA" id="ARBA00008053"/>
    </source>
</evidence>
<evidence type="ECO:0000313" key="7">
    <source>
        <dbReference type="EMBL" id="UYG96938.1"/>
    </source>
</evidence>
<evidence type="ECO:0000256" key="4">
    <source>
        <dbReference type="ARBA" id="ARBA00022989"/>
    </source>
</evidence>